<evidence type="ECO:0008006" key="3">
    <source>
        <dbReference type="Google" id="ProtNLM"/>
    </source>
</evidence>
<dbReference type="Proteomes" id="UP000624325">
    <property type="component" value="Unassembled WGS sequence"/>
</dbReference>
<gene>
    <name evidence="1" type="ORF">Air01nite_50250</name>
</gene>
<organism evidence="1 2">
    <name type="scientific">Asanoa iriomotensis</name>
    <dbReference type="NCBI Taxonomy" id="234613"/>
    <lineage>
        <taxon>Bacteria</taxon>
        <taxon>Bacillati</taxon>
        <taxon>Actinomycetota</taxon>
        <taxon>Actinomycetes</taxon>
        <taxon>Micromonosporales</taxon>
        <taxon>Micromonosporaceae</taxon>
        <taxon>Asanoa</taxon>
    </lineage>
</organism>
<reference evidence="1 2" key="1">
    <citation type="submission" date="2021-01" db="EMBL/GenBank/DDBJ databases">
        <title>Whole genome shotgun sequence of Asanoa iriomotensis NBRC 100142.</title>
        <authorList>
            <person name="Komaki H."/>
            <person name="Tamura T."/>
        </authorList>
    </citation>
    <scope>NUCLEOTIDE SEQUENCE [LARGE SCALE GENOMIC DNA]</scope>
    <source>
        <strain evidence="1 2">NBRC 100142</strain>
    </source>
</reference>
<proteinExistence type="predicted"/>
<dbReference type="EMBL" id="BONC01000039">
    <property type="protein sequence ID" value="GIF58930.1"/>
    <property type="molecule type" value="Genomic_DNA"/>
</dbReference>
<evidence type="ECO:0000313" key="2">
    <source>
        <dbReference type="Proteomes" id="UP000624325"/>
    </source>
</evidence>
<accession>A0ABQ4C9F7</accession>
<keyword evidence="2" id="KW-1185">Reference proteome</keyword>
<evidence type="ECO:0000313" key="1">
    <source>
        <dbReference type="EMBL" id="GIF58930.1"/>
    </source>
</evidence>
<name>A0ABQ4C9F7_9ACTN</name>
<protein>
    <recommendedName>
        <fullName evidence="3">Glycosyltransferase involved in cell wall biosynthesis</fullName>
    </recommendedName>
</protein>
<dbReference type="SUPFAM" id="SSF53448">
    <property type="entry name" value="Nucleotide-diphospho-sugar transferases"/>
    <property type="match status" value="1"/>
</dbReference>
<sequence>MPSSSWSLLDCPAPAGRLKRWLGVRVIRLPRQRVVIVAAGPGQLRDLLAQPSSAVPARSVRIMVYWQAVRPGWAGAIDPLPRLRRHRISLPLRRRGLASVTFALHEPLPLRDIVRSGLSALLPVRRLPMPASPDIAATGVLPAFLPPAARVRPLPPPDEIRPTDVLLTDDPAADPSAAGVVFASDRLTAGGAVLLDAIRINPRGRPDRTATGELTLVLGEARSGPTVRSGPLDGIGLDQLTLETVRRRATVAADLAGWSGDPAAAAALLVQIAATGAVLRAPHLPPAVVKLLSPELAAVLAEPVGIGTDPVALEVRSIRQRRAALRGHAAELVLPRLAAFPQLRALPAVSAILMTRRPELLVPVLDALEKQSYPELEIVVGLHGCPPPSALAAWVSRCARPVQVVEVPAGVDFGTGLGIVTARSHGSLVTKVDDDDTYGPEHVWDLVLARHYSGATMVGKGAEFVHLEERAETIRRRFGNAESYAESVAGGTILIGRGDLENAGGWRPVPRSVDLGVITRVKADGGLIYRTHPFGYVYHRRAKGHTWDPGQQYFLDQALRTWPGLPPYGEFGAASAGRSGVAGLAVAGAAQADQDG</sequence>
<dbReference type="InterPro" id="IPR029044">
    <property type="entry name" value="Nucleotide-diphossugar_trans"/>
</dbReference>
<dbReference type="RefSeq" id="WP_203705723.1">
    <property type="nucleotide sequence ID" value="NZ_BAAALU010000033.1"/>
</dbReference>
<dbReference type="Gene3D" id="3.90.550.10">
    <property type="entry name" value="Spore Coat Polysaccharide Biosynthesis Protein SpsA, Chain A"/>
    <property type="match status" value="1"/>
</dbReference>
<comment type="caution">
    <text evidence="1">The sequence shown here is derived from an EMBL/GenBank/DDBJ whole genome shotgun (WGS) entry which is preliminary data.</text>
</comment>